<dbReference type="PANTHER" id="PTHR39425:SF1">
    <property type="entry name" value="CYTOCHROME C7-LIKE DOMAIN-CONTAINING PROTEIN"/>
    <property type="match status" value="1"/>
</dbReference>
<dbReference type="Gene3D" id="3.90.10.10">
    <property type="entry name" value="Cytochrome C3"/>
    <property type="match status" value="2"/>
</dbReference>
<gene>
    <name evidence="2" type="ORF">GON01_10385</name>
</gene>
<dbReference type="EMBL" id="WQMS01000013">
    <property type="protein sequence ID" value="MVO78338.1"/>
    <property type="molecule type" value="Genomic_DNA"/>
</dbReference>
<reference evidence="2 3" key="1">
    <citation type="submission" date="2019-12" db="EMBL/GenBank/DDBJ databases">
        <authorList>
            <person name="Huq M.A."/>
        </authorList>
    </citation>
    <scope>NUCLEOTIDE SEQUENCE [LARGE SCALE GENOMIC DNA]</scope>
    <source>
        <strain evidence="2 3">MAH-20</strain>
    </source>
</reference>
<dbReference type="InterPro" id="IPR036280">
    <property type="entry name" value="Multihaem_cyt_sf"/>
</dbReference>
<dbReference type="SUPFAM" id="SSF48695">
    <property type="entry name" value="Multiheme cytochromes"/>
    <property type="match status" value="1"/>
</dbReference>
<feature type="transmembrane region" description="Helical" evidence="1">
    <location>
        <begin position="12"/>
        <end position="35"/>
    </location>
</feature>
<sequence>MAQIFSPTADTWLRAILIALVLGTVGSLLLGGTVARSQYMTEVARTPMQPVPFSHKHHAGELGIDCRYCHTSVETSADAGFPATHVCMTCHSQLWTNAAMLAPVRQSLAENRSLNWKRVARVPDFVYFRHDIHVAKGVSCFECHGRVDRMPLMFRAKAFEMRWCLDCHRDPAPHLRPQAAVLEADWTPPADRRALGERLMRLYRIKGPDELTHCAVCHR</sequence>
<accession>A0A6I4J2P6</accession>
<keyword evidence="3" id="KW-1185">Reference proteome</keyword>
<keyword evidence="1" id="KW-1133">Transmembrane helix</keyword>
<organism evidence="2 3">
    <name type="scientific">Sphingomonas horti</name>
    <dbReference type="NCBI Taxonomy" id="2682842"/>
    <lineage>
        <taxon>Bacteria</taxon>
        <taxon>Pseudomonadati</taxon>
        <taxon>Pseudomonadota</taxon>
        <taxon>Alphaproteobacteria</taxon>
        <taxon>Sphingomonadales</taxon>
        <taxon>Sphingomonadaceae</taxon>
        <taxon>Sphingomonas</taxon>
    </lineage>
</organism>
<keyword evidence="1" id="KW-0812">Transmembrane</keyword>
<dbReference type="Proteomes" id="UP000441389">
    <property type="component" value="Unassembled WGS sequence"/>
</dbReference>
<evidence type="ECO:0000256" key="1">
    <source>
        <dbReference type="SAM" id="Phobius"/>
    </source>
</evidence>
<comment type="caution">
    <text evidence="2">The sequence shown here is derived from an EMBL/GenBank/DDBJ whole genome shotgun (WGS) entry which is preliminary data.</text>
</comment>
<proteinExistence type="predicted"/>
<dbReference type="PANTHER" id="PTHR39425">
    <property type="entry name" value="LIPOPROTEIN CYTOCHROME C"/>
    <property type="match status" value="1"/>
</dbReference>
<dbReference type="RefSeq" id="WP_181600037.1">
    <property type="nucleotide sequence ID" value="NZ_WQMS01000013.1"/>
</dbReference>
<dbReference type="CDD" id="cd08168">
    <property type="entry name" value="Cytochrom_C3"/>
    <property type="match status" value="1"/>
</dbReference>
<dbReference type="AlphaFoldDB" id="A0A6I4J2P6"/>
<protein>
    <submittedName>
        <fullName evidence="2">Cytochrome C</fullName>
    </submittedName>
</protein>
<keyword evidence="1" id="KW-0472">Membrane</keyword>
<evidence type="ECO:0000313" key="2">
    <source>
        <dbReference type="EMBL" id="MVO78338.1"/>
    </source>
</evidence>
<name>A0A6I4J2P6_9SPHN</name>
<evidence type="ECO:0000313" key="3">
    <source>
        <dbReference type="Proteomes" id="UP000441389"/>
    </source>
</evidence>